<reference evidence="4 5" key="1">
    <citation type="submission" date="2017-01" db="EMBL/GenBank/DDBJ databases">
        <title>Whole-Genome Shotgun Sequencing of Two beta-Proteobacterial Species in Search of the Bulgecin Biosynthetic Cluster.</title>
        <authorList>
            <person name="Horsman M.E."/>
            <person name="Marous D.R."/>
            <person name="Li R."/>
            <person name="Oliver R.A."/>
            <person name="Byun B."/>
            <person name="Emrich S.J."/>
            <person name="Boggess B."/>
            <person name="Townsend C.A."/>
            <person name="Mobashery S."/>
        </authorList>
    </citation>
    <scope>NUCLEOTIDE SEQUENCE [LARGE SCALE GENOMIC DNA]</scope>
    <source>
        <strain evidence="4 5">ATCC 31363</strain>
    </source>
</reference>
<evidence type="ECO:0000256" key="2">
    <source>
        <dbReference type="ARBA" id="ARBA00023315"/>
    </source>
</evidence>
<organism evidence="4 5">
    <name type="scientific">Paraburkholderia acidicola</name>
    <dbReference type="NCBI Taxonomy" id="1912599"/>
    <lineage>
        <taxon>Bacteria</taxon>
        <taxon>Pseudomonadati</taxon>
        <taxon>Pseudomonadota</taxon>
        <taxon>Betaproteobacteria</taxon>
        <taxon>Burkholderiales</taxon>
        <taxon>Burkholderiaceae</taxon>
        <taxon>Paraburkholderia</taxon>
    </lineage>
</organism>
<name>A0A2A4ET23_9BURK</name>
<comment type="caution">
    <text evidence="4">The sequence shown here is derived from an EMBL/GenBank/DDBJ whole genome shotgun (WGS) entry which is preliminary data.</text>
</comment>
<dbReference type="InterPro" id="IPR016181">
    <property type="entry name" value="Acyl_CoA_acyltransferase"/>
</dbReference>
<dbReference type="PROSITE" id="PS51186">
    <property type="entry name" value="GNAT"/>
    <property type="match status" value="1"/>
</dbReference>
<dbReference type="OrthoDB" id="9787920at2"/>
<dbReference type="Proteomes" id="UP000218022">
    <property type="component" value="Unassembled WGS sequence"/>
</dbReference>
<dbReference type="AlphaFoldDB" id="A0A2A4ET23"/>
<gene>
    <name evidence="4" type="ORF">BWP39_26945</name>
</gene>
<keyword evidence="2" id="KW-0012">Acyltransferase</keyword>
<accession>A0A2A4ET23</accession>
<dbReference type="Pfam" id="PF00583">
    <property type="entry name" value="Acetyltransf_1"/>
    <property type="match status" value="1"/>
</dbReference>
<sequence length="136" mass="15965">MHLDLTDHPDADDEAFVIEQTRTYNRRFTPRDVQLLCVFARDDDGQIIGGLTAKTYWQYLDVSFLWVDERHRKSGHATALMSAAEAEARRRGCKHAIVDTLSFQAPELYRKLGYAEWGRLTEMAGEYERYFFRKRL</sequence>
<feature type="domain" description="N-acetyltransferase" evidence="3">
    <location>
        <begin position="1"/>
        <end position="136"/>
    </location>
</feature>
<proteinExistence type="predicted"/>
<evidence type="ECO:0000313" key="4">
    <source>
        <dbReference type="EMBL" id="PCE23316.1"/>
    </source>
</evidence>
<evidence type="ECO:0000259" key="3">
    <source>
        <dbReference type="PROSITE" id="PS51186"/>
    </source>
</evidence>
<evidence type="ECO:0000313" key="5">
    <source>
        <dbReference type="Proteomes" id="UP000218022"/>
    </source>
</evidence>
<dbReference type="SUPFAM" id="SSF55729">
    <property type="entry name" value="Acyl-CoA N-acyltransferases (Nat)"/>
    <property type="match status" value="1"/>
</dbReference>
<keyword evidence="1" id="KW-0808">Transferase</keyword>
<dbReference type="Gene3D" id="3.40.630.30">
    <property type="match status" value="1"/>
</dbReference>
<dbReference type="InterPro" id="IPR050832">
    <property type="entry name" value="Bact_Acetyltransf"/>
</dbReference>
<dbReference type="PANTHER" id="PTHR43877">
    <property type="entry name" value="AMINOALKYLPHOSPHONATE N-ACETYLTRANSFERASE-RELATED-RELATED"/>
    <property type="match status" value="1"/>
</dbReference>
<dbReference type="InterPro" id="IPR000182">
    <property type="entry name" value="GNAT_dom"/>
</dbReference>
<protein>
    <recommendedName>
        <fullName evidence="3">N-acetyltransferase domain-containing protein</fullName>
    </recommendedName>
</protein>
<dbReference type="CDD" id="cd04301">
    <property type="entry name" value="NAT_SF"/>
    <property type="match status" value="1"/>
</dbReference>
<dbReference type="PANTHER" id="PTHR43877:SF2">
    <property type="entry name" value="AMINOALKYLPHOSPHONATE N-ACETYLTRANSFERASE-RELATED"/>
    <property type="match status" value="1"/>
</dbReference>
<evidence type="ECO:0000256" key="1">
    <source>
        <dbReference type="ARBA" id="ARBA00022679"/>
    </source>
</evidence>
<dbReference type="RefSeq" id="WP_096725270.1">
    <property type="nucleotide sequence ID" value="NZ_MTZV01000006.1"/>
</dbReference>
<dbReference type="GO" id="GO:0016747">
    <property type="term" value="F:acyltransferase activity, transferring groups other than amino-acyl groups"/>
    <property type="evidence" value="ECO:0007669"/>
    <property type="project" value="InterPro"/>
</dbReference>
<dbReference type="EMBL" id="MTZV01000006">
    <property type="protein sequence ID" value="PCE23316.1"/>
    <property type="molecule type" value="Genomic_DNA"/>
</dbReference>